<gene>
    <name evidence="4" type="primary">KLRG1L</name>
    <name evidence="4" type="ORF">Y1Q_0017358</name>
</gene>
<dbReference type="SMART" id="SM00034">
    <property type="entry name" value="CLECT"/>
    <property type="match status" value="1"/>
</dbReference>
<dbReference type="STRING" id="8496.A0A151NGE6"/>
<comment type="subcellular location">
    <subcellularLocation>
        <location evidence="1">Membrane</location>
        <topology evidence="1">Single-pass membrane protein</topology>
    </subcellularLocation>
</comment>
<dbReference type="GO" id="GO:0016020">
    <property type="term" value="C:membrane"/>
    <property type="evidence" value="ECO:0007669"/>
    <property type="project" value="UniProtKB-SubCell"/>
</dbReference>
<feature type="domain" description="C-type lectin" evidence="3">
    <location>
        <begin position="45"/>
        <end position="149"/>
    </location>
</feature>
<accession>A0A151NGE6</accession>
<proteinExistence type="predicted"/>
<evidence type="ECO:0000259" key="3">
    <source>
        <dbReference type="PROSITE" id="PS50041"/>
    </source>
</evidence>
<dbReference type="InterPro" id="IPR033992">
    <property type="entry name" value="NKR-like_CTLD"/>
</dbReference>
<dbReference type="AlphaFoldDB" id="A0A151NGE6"/>
<protein>
    <submittedName>
        <fullName evidence="4">Killer cell lectin-like receptor subfamily G member 1 isoform B</fullName>
    </submittedName>
</protein>
<dbReference type="EMBL" id="AKHW03003057">
    <property type="protein sequence ID" value="KYO35883.1"/>
    <property type="molecule type" value="Genomic_DNA"/>
</dbReference>
<reference evidence="4 5" key="1">
    <citation type="journal article" date="2012" name="Genome Biol.">
        <title>Sequencing three crocodilian genomes to illuminate the evolution of archosaurs and amniotes.</title>
        <authorList>
            <person name="St John J.A."/>
            <person name="Braun E.L."/>
            <person name="Isberg S.R."/>
            <person name="Miles L.G."/>
            <person name="Chong A.Y."/>
            <person name="Gongora J."/>
            <person name="Dalzell P."/>
            <person name="Moran C."/>
            <person name="Bed'hom B."/>
            <person name="Abzhanov A."/>
            <person name="Burgess S.C."/>
            <person name="Cooksey A.M."/>
            <person name="Castoe T.A."/>
            <person name="Crawford N.G."/>
            <person name="Densmore L.D."/>
            <person name="Drew J.C."/>
            <person name="Edwards S.V."/>
            <person name="Faircloth B.C."/>
            <person name="Fujita M.K."/>
            <person name="Greenwold M.J."/>
            <person name="Hoffmann F.G."/>
            <person name="Howard J.M."/>
            <person name="Iguchi T."/>
            <person name="Janes D.E."/>
            <person name="Khan S.Y."/>
            <person name="Kohno S."/>
            <person name="de Koning A.J."/>
            <person name="Lance S.L."/>
            <person name="McCarthy F.M."/>
            <person name="McCormack J.E."/>
            <person name="Merchant M.E."/>
            <person name="Peterson D.G."/>
            <person name="Pollock D.D."/>
            <person name="Pourmand N."/>
            <person name="Raney B.J."/>
            <person name="Roessler K.A."/>
            <person name="Sanford J.R."/>
            <person name="Sawyer R.H."/>
            <person name="Schmidt C.J."/>
            <person name="Triplett E.W."/>
            <person name="Tuberville T.D."/>
            <person name="Venegas-Anaya M."/>
            <person name="Howard J.T."/>
            <person name="Jarvis E.D."/>
            <person name="Guillette L.J.Jr."/>
            <person name="Glenn T.C."/>
            <person name="Green R.E."/>
            <person name="Ray D.A."/>
        </authorList>
    </citation>
    <scope>NUCLEOTIDE SEQUENCE [LARGE SCALE GENOMIC DNA]</scope>
    <source>
        <strain evidence="4">KSC_2009_1</strain>
    </source>
</reference>
<dbReference type="Proteomes" id="UP000050525">
    <property type="component" value="Unassembled WGS sequence"/>
</dbReference>
<dbReference type="InterPro" id="IPR016186">
    <property type="entry name" value="C-type_lectin-like/link_sf"/>
</dbReference>
<evidence type="ECO:0000313" key="4">
    <source>
        <dbReference type="EMBL" id="KYO35883.1"/>
    </source>
</evidence>
<dbReference type="PANTHER" id="PTHR47648:SF1">
    <property type="entry name" value="KILLER CELL LECTIN-LIKE RECEPTOR SUBFAMILY G MEMBER 1"/>
    <property type="match status" value="1"/>
</dbReference>
<dbReference type="InterPro" id="IPR016187">
    <property type="entry name" value="CTDL_fold"/>
</dbReference>
<dbReference type="InterPro" id="IPR001304">
    <property type="entry name" value="C-type_lectin-like"/>
</dbReference>
<organism evidence="4 5">
    <name type="scientific">Alligator mississippiensis</name>
    <name type="common">American alligator</name>
    <dbReference type="NCBI Taxonomy" id="8496"/>
    <lineage>
        <taxon>Eukaryota</taxon>
        <taxon>Metazoa</taxon>
        <taxon>Chordata</taxon>
        <taxon>Craniata</taxon>
        <taxon>Vertebrata</taxon>
        <taxon>Euteleostomi</taxon>
        <taxon>Archelosauria</taxon>
        <taxon>Archosauria</taxon>
        <taxon>Crocodylia</taxon>
        <taxon>Alligatoridae</taxon>
        <taxon>Alligatorinae</taxon>
        <taxon>Alligator</taxon>
    </lineage>
</organism>
<evidence type="ECO:0000256" key="2">
    <source>
        <dbReference type="ARBA" id="ARBA00022734"/>
    </source>
</evidence>
<dbReference type="GO" id="GO:0030246">
    <property type="term" value="F:carbohydrate binding"/>
    <property type="evidence" value="ECO:0007669"/>
    <property type="project" value="UniProtKB-KW"/>
</dbReference>
<keyword evidence="2" id="KW-0430">Lectin</keyword>
<dbReference type="InterPro" id="IPR042190">
    <property type="entry name" value="KLRG1"/>
</dbReference>
<evidence type="ECO:0000313" key="5">
    <source>
        <dbReference type="Proteomes" id="UP000050525"/>
    </source>
</evidence>
<dbReference type="Pfam" id="PF00059">
    <property type="entry name" value="Lectin_C"/>
    <property type="match status" value="1"/>
</dbReference>
<dbReference type="SUPFAM" id="SSF56436">
    <property type="entry name" value="C-type lectin-like"/>
    <property type="match status" value="1"/>
</dbReference>
<evidence type="ECO:0000256" key="1">
    <source>
        <dbReference type="ARBA" id="ARBA00004167"/>
    </source>
</evidence>
<comment type="caution">
    <text evidence="4">The sequence shown here is derived from an EMBL/GenBank/DDBJ whole genome shotgun (WGS) entry which is preliminary data.</text>
</comment>
<dbReference type="PANTHER" id="PTHR47648">
    <property type="entry name" value="KILLER CELL LECTIN-LIKE RECEPTOR SUBFAMILY G MEMBER 1"/>
    <property type="match status" value="1"/>
</dbReference>
<dbReference type="CDD" id="cd03593">
    <property type="entry name" value="CLECT_NK_receptors_like"/>
    <property type="match status" value="1"/>
</dbReference>
<dbReference type="Gene3D" id="3.10.100.10">
    <property type="entry name" value="Mannose-Binding Protein A, subunit A"/>
    <property type="match status" value="1"/>
</dbReference>
<sequence length="153" mass="17650">MSSQEPDYVNLKFYTPSKEPMEQRPRDIKNKDRSCLRCPDQWVGYRGSCYFFSRAKKDWNSSQESCSAQSSHLLVIGDAQEMELFQVIRPEPCWIGLRNRTSYGWAWEDGSTFNVRKVTINSHVQHCGVLIDGAFHASSCEVAALWVCEKDMK</sequence>
<keyword evidence="5" id="KW-1185">Reference proteome</keyword>
<name>A0A151NGE6_ALLMI</name>
<dbReference type="PROSITE" id="PS50041">
    <property type="entry name" value="C_TYPE_LECTIN_2"/>
    <property type="match status" value="1"/>
</dbReference>